<protein>
    <recommendedName>
        <fullName evidence="3">Zinc-binding domain-containing protein</fullName>
    </recommendedName>
</protein>
<dbReference type="Proteomes" id="UP000176814">
    <property type="component" value="Unassembled WGS sequence"/>
</dbReference>
<evidence type="ECO:0008006" key="3">
    <source>
        <dbReference type="Google" id="ProtNLM"/>
    </source>
</evidence>
<sequence>MNNINEKRMCQNCHGEFTIEPEDFNFYEKIKVPPPKWCPECRQQRRMAWRNEHTLYRRDCDLCKKSTVTIYSPNKPLKVYCNECWWSDGWDPASYGRDFDFSRPFFEQYKELQLEVPRMALLNKRSINSEYTNHSLDNKNAYLSYSTTDSENIFFGTWVIKSRDCIDCLYIRETGERLYECIDVEKSYQSQFNHLLKDCVSCYYCYDLRGCTECFLSFNLRNKSYCFKNVEYSREEYLKKIADYSLSSFKVRSGLYQEFLEMKKNLAVNRYVVSERNINSTGNLLFNSKNAKICFDSDHLENTKYISPASGVKDSYDLLHVAFQSELVYEAQGCTRVSNCQFCHLCYDNMNVMYGDTCQNSQNLFGCISVKKGNYMILNKKYSKQEYEKLKTKIIEHMKQTGEYGEFFPLQVAPVCYNETIANLHIPLTKKEVLAKGWQWEDKVPGIFGKETLKPEEIPDTIGDVKDDIIKEVLRCENCTKNYNIVPFELSFYRKENIPIPHICPDCRYKRRFDMRPPRKLWHEKCKCVLENHDHTGRCPNEFETPYAPERKEKIYCESCYNKEVY</sequence>
<accession>A0A1F6X6W3</accession>
<evidence type="ECO:0000313" key="2">
    <source>
        <dbReference type="Proteomes" id="UP000176814"/>
    </source>
</evidence>
<comment type="caution">
    <text evidence="1">The sequence shown here is derived from an EMBL/GenBank/DDBJ whole genome shotgun (WGS) entry which is preliminary data.</text>
</comment>
<proteinExistence type="predicted"/>
<reference evidence="1 2" key="1">
    <citation type="journal article" date="2016" name="Nat. Commun.">
        <title>Thousands of microbial genomes shed light on interconnected biogeochemical processes in an aquifer system.</title>
        <authorList>
            <person name="Anantharaman K."/>
            <person name="Brown C.T."/>
            <person name="Hug L.A."/>
            <person name="Sharon I."/>
            <person name="Castelle C.J."/>
            <person name="Probst A.J."/>
            <person name="Thomas B.C."/>
            <person name="Singh A."/>
            <person name="Wilkins M.J."/>
            <person name="Karaoz U."/>
            <person name="Brodie E.L."/>
            <person name="Williams K.H."/>
            <person name="Hubbard S.S."/>
            <person name="Banfield J.F."/>
        </authorList>
    </citation>
    <scope>NUCLEOTIDE SEQUENCE [LARGE SCALE GENOMIC DNA]</scope>
</reference>
<organism evidence="1 2">
    <name type="scientific">Candidatus Nomurabacteria bacterium RIFCSPLOWO2_01_FULL_40_15</name>
    <dbReference type="NCBI Taxonomy" id="1801772"/>
    <lineage>
        <taxon>Bacteria</taxon>
        <taxon>Candidatus Nomuraibacteriota</taxon>
    </lineage>
</organism>
<dbReference type="EMBL" id="MFUW01000024">
    <property type="protein sequence ID" value="OGI89927.1"/>
    <property type="molecule type" value="Genomic_DNA"/>
</dbReference>
<evidence type="ECO:0000313" key="1">
    <source>
        <dbReference type="EMBL" id="OGI89927.1"/>
    </source>
</evidence>
<gene>
    <name evidence="1" type="ORF">A2911_02550</name>
</gene>
<dbReference type="AlphaFoldDB" id="A0A1F6X6W3"/>
<name>A0A1F6X6W3_9BACT</name>